<accession>A0ACB9Z399</accession>
<reference evidence="1 2" key="1">
    <citation type="journal article" date="2022" name="New Phytol.">
        <title>Ecological generalism drives hyperdiversity of secondary metabolite gene clusters in xylarialean endophytes.</title>
        <authorList>
            <person name="Franco M.E.E."/>
            <person name="Wisecaver J.H."/>
            <person name="Arnold A.E."/>
            <person name="Ju Y.M."/>
            <person name="Slot J.C."/>
            <person name="Ahrendt S."/>
            <person name="Moore L.P."/>
            <person name="Eastman K.E."/>
            <person name="Scott K."/>
            <person name="Konkel Z."/>
            <person name="Mondo S.J."/>
            <person name="Kuo A."/>
            <person name="Hayes R.D."/>
            <person name="Haridas S."/>
            <person name="Andreopoulos B."/>
            <person name="Riley R."/>
            <person name="LaButti K."/>
            <person name="Pangilinan J."/>
            <person name="Lipzen A."/>
            <person name="Amirebrahimi M."/>
            <person name="Yan J."/>
            <person name="Adam C."/>
            <person name="Keymanesh K."/>
            <person name="Ng V."/>
            <person name="Louie K."/>
            <person name="Northen T."/>
            <person name="Drula E."/>
            <person name="Henrissat B."/>
            <person name="Hsieh H.M."/>
            <person name="Youens-Clark K."/>
            <person name="Lutzoni F."/>
            <person name="Miadlikowska J."/>
            <person name="Eastwood D.C."/>
            <person name="Hamelin R.C."/>
            <person name="Grigoriev I.V."/>
            <person name="U'Ren J.M."/>
        </authorList>
    </citation>
    <scope>NUCLEOTIDE SEQUENCE [LARGE SCALE GENOMIC DNA]</scope>
    <source>
        <strain evidence="1 2">CBS 119005</strain>
    </source>
</reference>
<keyword evidence="2" id="KW-1185">Reference proteome</keyword>
<protein>
    <submittedName>
        <fullName evidence="1">Uncharacterized protein</fullName>
    </submittedName>
</protein>
<dbReference type="EMBL" id="MU393464">
    <property type="protein sequence ID" value="KAI4865962.1"/>
    <property type="molecule type" value="Genomic_DNA"/>
</dbReference>
<evidence type="ECO:0000313" key="1">
    <source>
        <dbReference type="EMBL" id="KAI4865962.1"/>
    </source>
</evidence>
<dbReference type="Proteomes" id="UP001497700">
    <property type="component" value="Unassembled WGS sequence"/>
</dbReference>
<evidence type="ECO:0000313" key="2">
    <source>
        <dbReference type="Proteomes" id="UP001497700"/>
    </source>
</evidence>
<organism evidence="1 2">
    <name type="scientific">Hypoxylon rubiginosum</name>
    <dbReference type="NCBI Taxonomy" id="110542"/>
    <lineage>
        <taxon>Eukaryota</taxon>
        <taxon>Fungi</taxon>
        <taxon>Dikarya</taxon>
        <taxon>Ascomycota</taxon>
        <taxon>Pezizomycotina</taxon>
        <taxon>Sordariomycetes</taxon>
        <taxon>Xylariomycetidae</taxon>
        <taxon>Xylariales</taxon>
        <taxon>Hypoxylaceae</taxon>
        <taxon>Hypoxylon</taxon>
    </lineage>
</organism>
<comment type="caution">
    <text evidence="1">The sequence shown here is derived from an EMBL/GenBank/DDBJ whole genome shotgun (WGS) entry which is preliminary data.</text>
</comment>
<gene>
    <name evidence="1" type="ORF">F4820DRAFT_418243</name>
</gene>
<name>A0ACB9Z399_9PEZI</name>
<sequence length="129" mass="14488">MVDFNPEWIRGDDAETTVFAQAYGLGHTVIFSFTIDRSNLPTSLANRICTCMHGLEVNDESHSFPDQKAMRDALWEAVGKAWPDCLQAKQLKDPGVVFAIDCNVNASQLTCNTYHHSQYQLLFILLVLP</sequence>
<proteinExistence type="predicted"/>